<sequence length="64" mass="7209">MSVFCTKLDALQLTFSSHKGFDRPMVDDLFLHTKVQCAHTAVTIHHTGLFEASTTRDNLVIKPH</sequence>
<accession>Z9JHN5</accession>
<gene>
    <name evidence="1" type="ORF">AF72_09575</name>
</gene>
<dbReference type="Proteomes" id="UP000020406">
    <property type="component" value="Unassembled WGS sequence"/>
</dbReference>
<evidence type="ECO:0000313" key="1">
    <source>
        <dbReference type="EMBL" id="EWS77684.1"/>
    </source>
</evidence>
<reference evidence="1 2" key="1">
    <citation type="journal article" date="2014" name="Genome Announc.">
        <title>Draft Genome Sequence of Xylella fastidiosa Pear Leaf Scorch Strain in Taiwan.</title>
        <authorList>
            <person name="Su C.C."/>
            <person name="Deng W.L."/>
            <person name="Jan F.J."/>
            <person name="Chang C.J."/>
            <person name="Huang H."/>
            <person name="Chen J."/>
        </authorList>
    </citation>
    <scope>NUCLEOTIDE SEQUENCE [LARGE SCALE GENOMIC DNA]</scope>
    <source>
        <strain evidence="1 2">PLS229</strain>
    </source>
</reference>
<protein>
    <submittedName>
        <fullName evidence="1">Uncharacterized protein</fullName>
    </submittedName>
</protein>
<dbReference type="EMBL" id="JDSQ01000016">
    <property type="protein sequence ID" value="EWS77684.1"/>
    <property type="molecule type" value="Genomic_DNA"/>
</dbReference>
<comment type="caution">
    <text evidence="1">The sequence shown here is derived from an EMBL/GenBank/DDBJ whole genome shotgun (WGS) entry which is preliminary data.</text>
</comment>
<organism evidence="1 2">
    <name type="scientific">Xylella taiwanensis</name>
    <dbReference type="NCBI Taxonomy" id="1444770"/>
    <lineage>
        <taxon>Bacteria</taxon>
        <taxon>Pseudomonadati</taxon>
        <taxon>Pseudomonadota</taxon>
        <taxon>Gammaproteobacteria</taxon>
        <taxon>Lysobacterales</taxon>
        <taxon>Lysobacteraceae</taxon>
        <taxon>Xylella</taxon>
    </lineage>
</organism>
<dbReference type="KEGG" id="xtw:AB672_00505"/>
<name>Z9JHN5_9GAMM</name>
<evidence type="ECO:0000313" key="2">
    <source>
        <dbReference type="Proteomes" id="UP000020406"/>
    </source>
</evidence>
<dbReference type="AlphaFoldDB" id="Z9JHN5"/>
<proteinExistence type="predicted"/>